<keyword evidence="1" id="KW-0479">Metal-binding</keyword>
<feature type="binding site" evidence="1">
    <location>
        <position position="257"/>
    </location>
    <ligand>
        <name>[2Fe-2S] cluster</name>
        <dbReference type="ChEBI" id="CHEBI:190135"/>
    </ligand>
</feature>
<dbReference type="AlphaFoldDB" id="A0A062V358"/>
<feature type="domain" description="FAD-binding FR-type" evidence="2">
    <location>
        <begin position="16"/>
        <end position="113"/>
    </location>
</feature>
<dbReference type="EMBL" id="JMIY01000004">
    <property type="protein sequence ID" value="KCZ71792.1"/>
    <property type="molecule type" value="Genomic_DNA"/>
</dbReference>
<dbReference type="PRINTS" id="PR00406">
    <property type="entry name" value="CYTB5RDTASE"/>
</dbReference>
<protein>
    <submittedName>
        <fullName evidence="3">2-polyprenylphenol hydroxylase-like oxidoreductase</fullName>
    </submittedName>
</protein>
<dbReference type="Proteomes" id="UP000027153">
    <property type="component" value="Unassembled WGS sequence"/>
</dbReference>
<dbReference type="PANTHER" id="PTHR43513:SF1">
    <property type="entry name" value="ANAEROBIC SULFITE REDUCTASE SUBUNIT B"/>
    <property type="match status" value="1"/>
</dbReference>
<dbReference type="InterPro" id="IPR001433">
    <property type="entry name" value="OxRdtase_FAD/NAD-bd"/>
</dbReference>
<dbReference type="PATRIC" id="fig|1392998.3.peg.1847"/>
<proteinExistence type="predicted"/>
<dbReference type="CDD" id="cd06221">
    <property type="entry name" value="sulfite_reductase_like"/>
    <property type="match status" value="1"/>
</dbReference>
<keyword evidence="1" id="KW-0001">2Fe-2S</keyword>
<dbReference type="GO" id="GO:0046872">
    <property type="term" value="F:metal ion binding"/>
    <property type="evidence" value="ECO:0007669"/>
    <property type="project" value="UniProtKB-KW"/>
</dbReference>
<dbReference type="InterPro" id="IPR001709">
    <property type="entry name" value="Flavoprot_Pyr_Nucl_cyt_Rdtase"/>
</dbReference>
<dbReference type="Gene3D" id="2.40.30.10">
    <property type="entry name" value="Translation factors"/>
    <property type="match status" value="1"/>
</dbReference>
<comment type="caution">
    <text evidence="3">The sequence shown here is derived from an EMBL/GenBank/DDBJ whole genome shotgun (WGS) entry which is preliminary data.</text>
</comment>
<dbReference type="GO" id="GO:0016491">
    <property type="term" value="F:oxidoreductase activity"/>
    <property type="evidence" value="ECO:0007669"/>
    <property type="project" value="InterPro"/>
</dbReference>
<dbReference type="GO" id="GO:0006221">
    <property type="term" value="P:pyrimidine nucleotide biosynthetic process"/>
    <property type="evidence" value="ECO:0007669"/>
    <property type="project" value="InterPro"/>
</dbReference>
<dbReference type="GO" id="GO:0051537">
    <property type="term" value="F:2 iron, 2 sulfur cluster binding"/>
    <property type="evidence" value="ECO:0007669"/>
    <property type="project" value="UniProtKB-KW"/>
</dbReference>
<dbReference type="InterPro" id="IPR039261">
    <property type="entry name" value="FNR_nucleotide-bd"/>
</dbReference>
<dbReference type="PROSITE" id="PS51384">
    <property type="entry name" value="FAD_FR"/>
    <property type="match status" value="1"/>
</dbReference>
<gene>
    <name evidence="3" type="ORF">ANME2D_01847</name>
</gene>
<dbReference type="InterPro" id="IPR050353">
    <property type="entry name" value="PyrK_electron_transfer"/>
</dbReference>
<dbReference type="Pfam" id="PF00970">
    <property type="entry name" value="FAD_binding_6"/>
    <property type="match status" value="1"/>
</dbReference>
<sequence>MIDKAILLEKMKTSPYKPMKARIIEAKMVTENEKFFKIELEGKINLSHEPGQFVMVSIFGFGEAPISVCSSPTDKGFFDLTVRNVGMLTNALHKLNEGDIVGIRGPFGRGFPVDNMFGYDIVIVAGGLGIVPLRSLIRYIMHNRNDFGDVQILLGCRTPREFLFKEETKEWMRRTEIKFKCTVDRADPDWKGNVGLVTSLIPGVDINPVKTYAVVVGPPVMYKFVILKLLEKAIPDHQIIVSLERRMRCGLGKCGHCQIEGIYVCQSGPVFNYAQLKDFRGECHEGECYEKKI</sequence>
<organism evidence="3 4">
    <name type="scientific">Candidatus Methanoperedens nitratireducens</name>
    <dbReference type="NCBI Taxonomy" id="1392998"/>
    <lineage>
        <taxon>Archaea</taxon>
        <taxon>Methanobacteriati</taxon>
        <taxon>Methanobacteriota</taxon>
        <taxon>Stenosarchaea group</taxon>
        <taxon>Methanomicrobia</taxon>
        <taxon>Methanosarcinales</taxon>
        <taxon>ANME-2 cluster</taxon>
        <taxon>Candidatus Methanoperedentaceae</taxon>
        <taxon>Candidatus Methanoperedens</taxon>
    </lineage>
</organism>
<evidence type="ECO:0000313" key="3">
    <source>
        <dbReference type="EMBL" id="KCZ71792.1"/>
    </source>
</evidence>
<reference evidence="3 4" key="1">
    <citation type="journal article" date="2013" name="Nature">
        <title>Anaerobic oxidation of methane coupled to nitrate reduction in a novel archaeal lineage.</title>
        <authorList>
            <person name="Haroon M.F."/>
            <person name="Hu S."/>
            <person name="Shi Y."/>
            <person name="Imelfort M."/>
            <person name="Keller J."/>
            <person name="Hugenholtz P."/>
            <person name="Yuan Z."/>
            <person name="Tyson G.W."/>
        </authorList>
    </citation>
    <scope>NUCLEOTIDE SEQUENCE [LARGE SCALE GENOMIC DNA]</scope>
    <source>
        <strain evidence="3 4">ANME-2d</strain>
    </source>
</reference>
<dbReference type="InterPro" id="IPR017938">
    <property type="entry name" value="Riboflavin_synthase-like_b-brl"/>
</dbReference>
<dbReference type="PIRSF" id="PIRSF006816">
    <property type="entry name" value="Cyc3_hyd_g"/>
    <property type="match status" value="1"/>
</dbReference>
<evidence type="ECO:0000313" key="4">
    <source>
        <dbReference type="Proteomes" id="UP000027153"/>
    </source>
</evidence>
<evidence type="ECO:0000256" key="1">
    <source>
        <dbReference type="PIRSR" id="PIRSR006816-2"/>
    </source>
</evidence>
<dbReference type="InterPro" id="IPR008333">
    <property type="entry name" value="Cbr1-like_FAD-bd_dom"/>
</dbReference>
<dbReference type="OrthoDB" id="35401at2157"/>
<dbReference type="SUPFAM" id="SSF63380">
    <property type="entry name" value="Riboflavin synthase domain-like"/>
    <property type="match status" value="1"/>
</dbReference>
<dbReference type="SUPFAM" id="SSF52343">
    <property type="entry name" value="Ferredoxin reductase-like, C-terminal NADP-linked domain"/>
    <property type="match status" value="1"/>
</dbReference>
<dbReference type="Pfam" id="PF10418">
    <property type="entry name" value="DHODB_Fe-S_bind"/>
    <property type="match status" value="1"/>
</dbReference>
<dbReference type="InterPro" id="IPR012165">
    <property type="entry name" value="Cyt_c3_hydrogenase_gsu"/>
</dbReference>
<feature type="binding site" evidence="1">
    <location>
        <position position="254"/>
    </location>
    <ligand>
        <name>[2Fe-2S] cluster</name>
        <dbReference type="ChEBI" id="CHEBI:190135"/>
    </ligand>
</feature>
<dbReference type="RefSeq" id="WP_048090770.1">
    <property type="nucleotide sequence ID" value="NZ_JMIY01000004.1"/>
</dbReference>
<dbReference type="InterPro" id="IPR017927">
    <property type="entry name" value="FAD-bd_FR_type"/>
</dbReference>
<keyword evidence="1" id="KW-0411">Iron-sulfur</keyword>
<feature type="binding site" evidence="1">
    <location>
        <position position="249"/>
    </location>
    <ligand>
        <name>[2Fe-2S] cluster</name>
        <dbReference type="ChEBI" id="CHEBI:190135"/>
    </ligand>
</feature>
<name>A0A062V358_9EURY</name>
<keyword evidence="1" id="KW-0408">Iron</keyword>
<dbReference type="InterPro" id="IPR019480">
    <property type="entry name" value="Dihydroorotate_DH_Fe-S-bd"/>
</dbReference>
<comment type="cofactor">
    <cofactor evidence="1">
        <name>[2Fe-2S] cluster</name>
        <dbReference type="ChEBI" id="CHEBI:190135"/>
    </cofactor>
    <text evidence="1">Binds 1 [2Fe-2S] cluster per subunit.</text>
</comment>
<evidence type="ECO:0000259" key="2">
    <source>
        <dbReference type="PROSITE" id="PS51384"/>
    </source>
</evidence>
<dbReference type="Gene3D" id="3.40.50.80">
    <property type="entry name" value="Nucleotide-binding domain of ferredoxin-NADP reductase (FNR) module"/>
    <property type="match status" value="1"/>
</dbReference>
<accession>A0A062V358</accession>
<dbReference type="Pfam" id="PF00175">
    <property type="entry name" value="NAD_binding_1"/>
    <property type="match status" value="1"/>
</dbReference>
<keyword evidence="4" id="KW-1185">Reference proteome</keyword>
<dbReference type="GO" id="GO:0050660">
    <property type="term" value="F:flavin adenine dinucleotide binding"/>
    <property type="evidence" value="ECO:0007669"/>
    <property type="project" value="InterPro"/>
</dbReference>
<dbReference type="PRINTS" id="PR00371">
    <property type="entry name" value="FPNCR"/>
</dbReference>
<dbReference type="PANTHER" id="PTHR43513">
    <property type="entry name" value="DIHYDROOROTATE DEHYDROGENASE B (NAD(+)), ELECTRON TRANSFER SUBUNIT"/>
    <property type="match status" value="1"/>
</dbReference>
<feature type="binding site" evidence="1">
    <location>
        <position position="265"/>
    </location>
    <ligand>
        <name>[2Fe-2S] cluster</name>
        <dbReference type="ChEBI" id="CHEBI:190135"/>
    </ligand>
</feature>